<dbReference type="PANTHER" id="PTHR31157:SF1">
    <property type="entry name" value="SCP DOMAIN-CONTAINING PROTEIN"/>
    <property type="match status" value="1"/>
</dbReference>
<dbReference type="PANTHER" id="PTHR31157">
    <property type="entry name" value="SCP DOMAIN-CONTAINING PROTEIN"/>
    <property type="match status" value="1"/>
</dbReference>
<feature type="compositionally biased region" description="Polar residues" evidence="1">
    <location>
        <begin position="63"/>
        <end position="77"/>
    </location>
</feature>
<dbReference type="Gene3D" id="3.40.33.10">
    <property type="entry name" value="CAP"/>
    <property type="match status" value="1"/>
</dbReference>
<keyword evidence="2" id="KW-0472">Membrane</keyword>
<proteinExistence type="predicted"/>
<dbReference type="Pfam" id="PF00188">
    <property type="entry name" value="CAP"/>
    <property type="match status" value="1"/>
</dbReference>
<sequence length="367" mass="34742">MHHRRSSPPPSARLAAACGRVLRPLSRALAGRRALPVLVVVVAVAGIVLVVPLMAAGRGGLSTAESGVTSSAGSSAPRSGVVTMGVDGEPVAPGTTPAPGAPGTTAGGPSTGASPDAAPDAGPDASRASSPGSSTAGGPSTTEAAPDTTAPGTTAPDTTAPGTTAAGSSAPDTTAAGSPAAGSSSGSSTTALSAAASSAGSSSAGSSSAGSSSAGTSSAAPAPTQTSAQAVPAPAARTAAPAASGTEAAVLELVNQARAEAGCGAVSADPALAAVARAHSADMRDRGYFSHDTPEGLSPFDRAEAAGLTHARAENIAYGQRDAAAVMDSWMNSPGHRANILNCSLSTLGVGVAEGPGGPWWTQLFGA</sequence>
<evidence type="ECO:0000256" key="1">
    <source>
        <dbReference type="SAM" id="MobiDB-lite"/>
    </source>
</evidence>
<dbReference type="SUPFAM" id="SSF55797">
    <property type="entry name" value="PR-1-like"/>
    <property type="match status" value="1"/>
</dbReference>
<feature type="compositionally biased region" description="Low complexity" evidence="1">
    <location>
        <begin position="92"/>
        <end position="104"/>
    </location>
</feature>
<dbReference type="InterPro" id="IPR014044">
    <property type="entry name" value="CAP_dom"/>
</dbReference>
<dbReference type="Proteomes" id="UP000183642">
    <property type="component" value="Unassembled WGS sequence"/>
</dbReference>
<name>A0A1I5FB30_9ACTN</name>
<dbReference type="CDD" id="cd05379">
    <property type="entry name" value="CAP_bacterial"/>
    <property type="match status" value="1"/>
</dbReference>
<feature type="region of interest" description="Disordered" evidence="1">
    <location>
        <begin position="60"/>
        <end position="239"/>
    </location>
</feature>
<evidence type="ECO:0000256" key="2">
    <source>
        <dbReference type="SAM" id="Phobius"/>
    </source>
</evidence>
<evidence type="ECO:0000313" key="4">
    <source>
        <dbReference type="EMBL" id="SFO20863.1"/>
    </source>
</evidence>
<feature type="compositionally biased region" description="Low complexity" evidence="1">
    <location>
        <begin position="111"/>
        <end position="239"/>
    </location>
</feature>
<feature type="domain" description="SCP" evidence="3">
    <location>
        <begin position="251"/>
        <end position="365"/>
    </location>
</feature>
<accession>A0A1I5FB30</accession>
<keyword evidence="2" id="KW-1133">Transmembrane helix</keyword>
<keyword evidence="2" id="KW-0812">Transmembrane</keyword>
<reference evidence="5" key="1">
    <citation type="submission" date="2016-10" db="EMBL/GenBank/DDBJ databases">
        <authorList>
            <person name="Varghese N."/>
            <person name="Submissions S."/>
        </authorList>
    </citation>
    <scope>NUCLEOTIDE SEQUENCE [LARGE SCALE GENOMIC DNA]</scope>
    <source>
        <strain evidence="5">DSM 43161</strain>
    </source>
</reference>
<dbReference type="EMBL" id="FOWE01000004">
    <property type="protein sequence ID" value="SFO20863.1"/>
    <property type="molecule type" value="Genomic_DNA"/>
</dbReference>
<dbReference type="InterPro" id="IPR035940">
    <property type="entry name" value="CAP_sf"/>
</dbReference>
<protein>
    <submittedName>
        <fullName evidence="4">Uncharacterized conserved protein YkwD, contains CAP (CSP/antigen 5/PR1) domain</fullName>
    </submittedName>
</protein>
<keyword evidence="5" id="KW-1185">Reference proteome</keyword>
<feature type="transmembrane region" description="Helical" evidence="2">
    <location>
        <begin position="34"/>
        <end position="55"/>
    </location>
</feature>
<dbReference type="AlphaFoldDB" id="A0A1I5FB30"/>
<evidence type="ECO:0000313" key="5">
    <source>
        <dbReference type="Proteomes" id="UP000183642"/>
    </source>
</evidence>
<gene>
    <name evidence="4" type="ORF">SAMN05660359_02049</name>
</gene>
<evidence type="ECO:0000259" key="3">
    <source>
        <dbReference type="Pfam" id="PF00188"/>
    </source>
</evidence>
<organism evidence="4 5">
    <name type="scientific">Geodermatophilus obscurus</name>
    <dbReference type="NCBI Taxonomy" id="1861"/>
    <lineage>
        <taxon>Bacteria</taxon>
        <taxon>Bacillati</taxon>
        <taxon>Actinomycetota</taxon>
        <taxon>Actinomycetes</taxon>
        <taxon>Geodermatophilales</taxon>
        <taxon>Geodermatophilaceae</taxon>
        <taxon>Geodermatophilus</taxon>
    </lineage>
</organism>